<keyword evidence="2" id="KW-1185">Reference proteome</keyword>
<proteinExistence type="predicted"/>
<evidence type="ECO:0000313" key="1">
    <source>
        <dbReference type="EMBL" id="OTG13545.1"/>
    </source>
</evidence>
<sequence length="90" mass="10264">MCSTWLCYRTLDYPLLCGNHSESLRLSTSIQPTVSVISCEQELCEQVINQTEQTKVVNLGTRTCYLEVREWSWIEVIGLLLIDTLVLGLL</sequence>
<reference evidence="2" key="1">
    <citation type="journal article" date="2017" name="Nature">
        <title>The sunflower genome provides insights into oil metabolism, flowering and Asterid evolution.</title>
        <authorList>
            <person name="Badouin H."/>
            <person name="Gouzy J."/>
            <person name="Grassa C.J."/>
            <person name="Murat F."/>
            <person name="Staton S.E."/>
            <person name="Cottret L."/>
            <person name="Lelandais-Briere C."/>
            <person name="Owens G.L."/>
            <person name="Carrere S."/>
            <person name="Mayjonade B."/>
            <person name="Legrand L."/>
            <person name="Gill N."/>
            <person name="Kane N.C."/>
            <person name="Bowers J.E."/>
            <person name="Hubner S."/>
            <person name="Bellec A."/>
            <person name="Berard A."/>
            <person name="Berges H."/>
            <person name="Blanchet N."/>
            <person name="Boniface M.C."/>
            <person name="Brunel D."/>
            <person name="Catrice O."/>
            <person name="Chaidir N."/>
            <person name="Claudel C."/>
            <person name="Donnadieu C."/>
            <person name="Faraut T."/>
            <person name="Fievet G."/>
            <person name="Helmstetter N."/>
            <person name="King M."/>
            <person name="Knapp S.J."/>
            <person name="Lai Z."/>
            <person name="Le Paslier M.C."/>
            <person name="Lippi Y."/>
            <person name="Lorenzon L."/>
            <person name="Mandel J.R."/>
            <person name="Marage G."/>
            <person name="Marchand G."/>
            <person name="Marquand E."/>
            <person name="Bret-Mestries E."/>
            <person name="Morien E."/>
            <person name="Nambeesan S."/>
            <person name="Nguyen T."/>
            <person name="Pegot-Espagnet P."/>
            <person name="Pouilly N."/>
            <person name="Raftis F."/>
            <person name="Sallet E."/>
            <person name="Schiex T."/>
            <person name="Thomas J."/>
            <person name="Vandecasteele C."/>
            <person name="Vares D."/>
            <person name="Vear F."/>
            <person name="Vautrin S."/>
            <person name="Crespi M."/>
            <person name="Mangin B."/>
            <person name="Burke J.M."/>
            <person name="Salse J."/>
            <person name="Munos S."/>
            <person name="Vincourt P."/>
            <person name="Rieseberg L.H."/>
            <person name="Langlade N.B."/>
        </authorList>
    </citation>
    <scope>NUCLEOTIDE SEQUENCE [LARGE SCALE GENOMIC DNA]</scope>
    <source>
        <strain evidence="2">cv. SF193</strain>
    </source>
</reference>
<organism evidence="1 2">
    <name type="scientific">Helianthus annuus</name>
    <name type="common">Common sunflower</name>
    <dbReference type="NCBI Taxonomy" id="4232"/>
    <lineage>
        <taxon>Eukaryota</taxon>
        <taxon>Viridiplantae</taxon>
        <taxon>Streptophyta</taxon>
        <taxon>Embryophyta</taxon>
        <taxon>Tracheophyta</taxon>
        <taxon>Spermatophyta</taxon>
        <taxon>Magnoliopsida</taxon>
        <taxon>eudicotyledons</taxon>
        <taxon>Gunneridae</taxon>
        <taxon>Pentapetalae</taxon>
        <taxon>asterids</taxon>
        <taxon>campanulids</taxon>
        <taxon>Asterales</taxon>
        <taxon>Asteraceae</taxon>
        <taxon>Asteroideae</taxon>
        <taxon>Heliantheae alliance</taxon>
        <taxon>Heliantheae</taxon>
        <taxon>Helianthus</taxon>
    </lineage>
</organism>
<protein>
    <submittedName>
        <fullName evidence="1">Uncharacterized protein</fullName>
    </submittedName>
</protein>
<accession>A0A251TQY9</accession>
<dbReference type="Proteomes" id="UP000215914">
    <property type="component" value="Chromosome 9"/>
</dbReference>
<name>A0A251TQY9_HELAN</name>
<gene>
    <name evidence="1" type="ORF">HannXRQ_Chr09g0239301</name>
</gene>
<dbReference type="AlphaFoldDB" id="A0A251TQY9"/>
<dbReference type="InParanoid" id="A0A251TQY9"/>
<dbReference type="EMBL" id="CM007898">
    <property type="protein sequence ID" value="OTG13545.1"/>
    <property type="molecule type" value="Genomic_DNA"/>
</dbReference>
<evidence type="ECO:0000313" key="2">
    <source>
        <dbReference type="Proteomes" id="UP000215914"/>
    </source>
</evidence>